<dbReference type="Pfam" id="PF07453">
    <property type="entry name" value="NUMOD1"/>
    <property type="match status" value="1"/>
</dbReference>
<evidence type="ECO:0000313" key="3">
    <source>
        <dbReference type="Proteomes" id="UP001220658"/>
    </source>
</evidence>
<accession>A0AAW6FRI8</accession>
<comment type="caution">
    <text evidence="2">The sequence shown here is derived from an EMBL/GenBank/DDBJ whole genome shotgun (WGS) entry which is preliminary data.</text>
</comment>
<dbReference type="InterPro" id="IPR010896">
    <property type="entry name" value="NUMOD1"/>
</dbReference>
<evidence type="ECO:0000313" key="2">
    <source>
        <dbReference type="EMBL" id="MDC0827527.1"/>
    </source>
</evidence>
<feature type="domain" description="Nuclease-associated modular DNA-binding 1" evidence="1">
    <location>
        <begin position="18"/>
        <end position="40"/>
    </location>
</feature>
<protein>
    <submittedName>
        <fullName evidence="2">NUMOD1 domain-containing DNA-binding protein</fullName>
    </submittedName>
</protein>
<dbReference type="EMBL" id="JAQNCK010000004">
    <property type="protein sequence ID" value="MDC0827527.1"/>
    <property type="molecule type" value="Genomic_DNA"/>
</dbReference>
<evidence type="ECO:0000259" key="1">
    <source>
        <dbReference type="Pfam" id="PF07453"/>
    </source>
</evidence>
<proteinExistence type="predicted"/>
<dbReference type="SMART" id="SM00497">
    <property type="entry name" value="IENR1"/>
    <property type="match status" value="2"/>
</dbReference>
<reference evidence="2" key="1">
    <citation type="submission" date="2023-01" db="EMBL/GenBank/DDBJ databases">
        <title>Human gut microbiome strain richness.</title>
        <authorList>
            <person name="Chen-Liaw A."/>
        </authorList>
    </citation>
    <scope>NUCLEOTIDE SEQUENCE</scope>
    <source>
        <strain evidence="2">D55st1_G4_D55t1_190419</strain>
    </source>
</reference>
<dbReference type="AlphaFoldDB" id="A0AAW6FRI8"/>
<gene>
    <name evidence="2" type="ORF">POG00_02255</name>
</gene>
<sequence>MSKMPVNKKSVVCLETGESFNSLREAADAVGISYQCISRAAKIGVTANGLHFYFAGEEKPEKSFFIASDRRGRGKKRPVICLETSEHFDSVNAVEKSLGCDGRRLWKALNKGYSIHGLHYYYADEPKPDDLLFEHKRGGYKRSKPIVCLETGELFESADDAAISIGCKAAYITSAIREGFPVKGFHFDVRGIEAGKREACRKEE</sequence>
<dbReference type="InterPro" id="IPR003647">
    <property type="entry name" value="Intron_nuc_1_rpt"/>
</dbReference>
<dbReference type="RefSeq" id="WP_195190778.1">
    <property type="nucleotide sequence ID" value="NZ_JADMUL010000003.1"/>
</dbReference>
<name>A0AAW6FRI8_9FIRM</name>
<keyword evidence="2" id="KW-0238">DNA-binding</keyword>
<organism evidence="2 3">
    <name type="scientific">Faecalitalea cylindroides</name>
    <dbReference type="NCBI Taxonomy" id="39483"/>
    <lineage>
        <taxon>Bacteria</taxon>
        <taxon>Bacillati</taxon>
        <taxon>Bacillota</taxon>
        <taxon>Erysipelotrichia</taxon>
        <taxon>Erysipelotrichales</taxon>
        <taxon>Erysipelotrichaceae</taxon>
        <taxon>Faecalitalea</taxon>
    </lineage>
</organism>
<dbReference type="Proteomes" id="UP001220658">
    <property type="component" value="Unassembled WGS sequence"/>
</dbReference>
<dbReference type="GO" id="GO:0003677">
    <property type="term" value="F:DNA binding"/>
    <property type="evidence" value="ECO:0007669"/>
    <property type="project" value="UniProtKB-KW"/>
</dbReference>